<organism evidence="2 3">
    <name type="scientific">Prauserella shujinwangii</name>
    <dbReference type="NCBI Taxonomy" id="1453103"/>
    <lineage>
        <taxon>Bacteria</taxon>
        <taxon>Bacillati</taxon>
        <taxon>Actinomycetota</taxon>
        <taxon>Actinomycetes</taxon>
        <taxon>Pseudonocardiales</taxon>
        <taxon>Pseudonocardiaceae</taxon>
        <taxon>Prauserella</taxon>
    </lineage>
</organism>
<reference evidence="2 3" key="1">
    <citation type="submission" date="2018-03" db="EMBL/GenBank/DDBJ databases">
        <title>Genomic Encyclopedia of Type Strains, Phase III (KMG-III): the genomes of soil and plant-associated and newly described type strains.</title>
        <authorList>
            <person name="Whitman W."/>
        </authorList>
    </citation>
    <scope>NUCLEOTIDE SEQUENCE [LARGE SCALE GENOMIC DNA]</scope>
    <source>
        <strain evidence="2 3">CGMCC 4.7125</strain>
    </source>
</reference>
<dbReference type="InterPro" id="IPR052164">
    <property type="entry name" value="Anthracycline_SecMetBiosynth"/>
</dbReference>
<name>A0A2T0LTI4_9PSEU</name>
<dbReference type="Gene3D" id="3.10.180.10">
    <property type="entry name" value="2,3-Dihydroxybiphenyl 1,2-Dioxygenase, domain 1"/>
    <property type="match status" value="1"/>
</dbReference>
<feature type="domain" description="VOC" evidence="1">
    <location>
        <begin position="4"/>
        <end position="109"/>
    </location>
</feature>
<dbReference type="PANTHER" id="PTHR33993">
    <property type="entry name" value="GLYOXALASE-RELATED"/>
    <property type="match status" value="1"/>
</dbReference>
<accession>A0A2T0LTI4</accession>
<dbReference type="InterPro" id="IPR029068">
    <property type="entry name" value="Glyas_Bleomycin-R_OHBP_Dase"/>
</dbReference>
<dbReference type="InterPro" id="IPR037523">
    <property type="entry name" value="VOC_core"/>
</dbReference>
<dbReference type="InterPro" id="IPR053863">
    <property type="entry name" value="Glyoxy/Ble-like_N"/>
</dbReference>
<dbReference type="PANTHER" id="PTHR33993:SF14">
    <property type="entry name" value="GB|AAF24581.1"/>
    <property type="match status" value="1"/>
</dbReference>
<sequence length="112" mass="12007">MTTQLVWFELPTPDTNRAREFYGALFGWKFSDFGGMDYQMVDGAQPGGAVSAGEGKHPVVYFSTDDIEASVTKVKELGGTAGDVQEIPGVGRMAHCQDDQGTTVGLYQPAQA</sequence>
<evidence type="ECO:0000259" key="1">
    <source>
        <dbReference type="PROSITE" id="PS51819"/>
    </source>
</evidence>
<dbReference type="PROSITE" id="PS51819">
    <property type="entry name" value="VOC"/>
    <property type="match status" value="1"/>
</dbReference>
<dbReference type="SUPFAM" id="SSF54593">
    <property type="entry name" value="Glyoxalase/Bleomycin resistance protein/Dihydroxybiphenyl dioxygenase"/>
    <property type="match status" value="1"/>
</dbReference>
<dbReference type="EMBL" id="PVNH01000006">
    <property type="protein sequence ID" value="PRX47052.1"/>
    <property type="molecule type" value="Genomic_DNA"/>
</dbReference>
<keyword evidence="3" id="KW-1185">Reference proteome</keyword>
<dbReference type="Pfam" id="PF22677">
    <property type="entry name" value="Ble-like_N"/>
    <property type="match status" value="1"/>
</dbReference>
<evidence type="ECO:0000313" key="2">
    <source>
        <dbReference type="EMBL" id="PRX47052.1"/>
    </source>
</evidence>
<dbReference type="OrthoDB" id="9793039at2"/>
<evidence type="ECO:0000313" key="3">
    <source>
        <dbReference type="Proteomes" id="UP000238362"/>
    </source>
</evidence>
<gene>
    <name evidence="2" type="ORF">B0I33_106149</name>
</gene>
<comment type="caution">
    <text evidence="2">The sequence shown here is derived from an EMBL/GenBank/DDBJ whole genome shotgun (WGS) entry which is preliminary data.</text>
</comment>
<protein>
    <recommendedName>
        <fullName evidence="1">VOC domain-containing protein</fullName>
    </recommendedName>
</protein>
<dbReference type="RefSeq" id="WP_106179593.1">
    <property type="nucleotide sequence ID" value="NZ_PVNH01000006.1"/>
</dbReference>
<proteinExistence type="predicted"/>
<dbReference type="AlphaFoldDB" id="A0A2T0LTI4"/>
<dbReference type="CDD" id="cd07247">
    <property type="entry name" value="SgaA_N_like"/>
    <property type="match status" value="1"/>
</dbReference>
<dbReference type="Proteomes" id="UP000238362">
    <property type="component" value="Unassembled WGS sequence"/>
</dbReference>